<organism evidence="8">
    <name type="scientific">Bat astrovirus Mek/YN/hwbc3</name>
    <dbReference type="NCBI Taxonomy" id="1748293"/>
    <lineage>
        <taxon>Viruses</taxon>
        <taxon>Riboviria</taxon>
        <taxon>Orthornavirae</taxon>
        <taxon>Pisuviricota</taxon>
        <taxon>Stelpaviricetes</taxon>
        <taxon>Stellavirales</taxon>
        <taxon>Astroviridae</taxon>
    </lineage>
</organism>
<evidence type="ECO:0000313" key="8">
    <source>
        <dbReference type="EMBL" id="ALM30488.1"/>
    </source>
</evidence>
<feature type="non-terminal residue" evidence="8">
    <location>
        <position position="1"/>
    </location>
</feature>
<evidence type="ECO:0000256" key="2">
    <source>
        <dbReference type="ARBA" id="ARBA00022679"/>
    </source>
</evidence>
<dbReference type="InterPro" id="IPR043128">
    <property type="entry name" value="Rev_trsase/Diguanyl_cyclase"/>
</dbReference>
<gene>
    <name evidence="8" type="primary">ORF1b</name>
</gene>
<evidence type="ECO:0000256" key="1">
    <source>
        <dbReference type="ARBA" id="ARBA00022484"/>
    </source>
</evidence>
<keyword evidence="1" id="KW-0696">RNA-directed RNA polymerase</keyword>
<feature type="domain" description="RNA-directed RNA polymerase C-terminal" evidence="7">
    <location>
        <begin position="3"/>
        <end position="126"/>
    </location>
</feature>
<dbReference type="GO" id="GO:0000166">
    <property type="term" value="F:nucleotide binding"/>
    <property type="evidence" value="ECO:0007669"/>
    <property type="project" value="UniProtKB-KW"/>
</dbReference>
<dbReference type="SUPFAM" id="SSF56672">
    <property type="entry name" value="DNA/RNA polymerases"/>
    <property type="match status" value="1"/>
</dbReference>
<evidence type="ECO:0000256" key="3">
    <source>
        <dbReference type="ARBA" id="ARBA00022695"/>
    </source>
</evidence>
<reference evidence="8" key="1">
    <citation type="submission" date="2015-06" db="EMBL/GenBank/DDBJ databases">
        <authorList>
            <person name="Hoefler B.C."/>
            <person name="Straight P.D."/>
        </authorList>
    </citation>
    <scope>NUCLEOTIDE SEQUENCE</scope>
    <source>
        <strain evidence="8">Mek/YN/hwbc3</strain>
    </source>
</reference>
<evidence type="ECO:0000259" key="7">
    <source>
        <dbReference type="Pfam" id="PF00680"/>
    </source>
</evidence>
<name>A0A0S1U0P2_9VIRU</name>
<protein>
    <submittedName>
        <fullName evidence="8">RdRp</fullName>
    </submittedName>
</protein>
<dbReference type="GO" id="GO:0003968">
    <property type="term" value="F:RNA-directed RNA polymerase activity"/>
    <property type="evidence" value="ECO:0007669"/>
    <property type="project" value="UniProtKB-KW"/>
</dbReference>
<dbReference type="Pfam" id="PF00680">
    <property type="entry name" value="RdRP_1"/>
    <property type="match status" value="1"/>
</dbReference>
<keyword evidence="2" id="KW-0808">Transferase</keyword>
<dbReference type="GO" id="GO:0003723">
    <property type="term" value="F:RNA binding"/>
    <property type="evidence" value="ECO:0007669"/>
    <property type="project" value="InterPro"/>
</dbReference>
<dbReference type="InterPro" id="IPR001205">
    <property type="entry name" value="RNA-dir_pol_C"/>
</dbReference>
<dbReference type="GO" id="GO:0075523">
    <property type="term" value="P:viral translational frameshifting"/>
    <property type="evidence" value="ECO:0007669"/>
    <property type="project" value="UniProtKB-KW"/>
</dbReference>
<keyword evidence="4" id="KW-0547">Nucleotide-binding</keyword>
<dbReference type="Gene3D" id="3.30.70.270">
    <property type="match status" value="1"/>
</dbReference>
<keyword evidence="6" id="KW-0693">Viral RNA replication</keyword>
<dbReference type="GO" id="GO:0006351">
    <property type="term" value="P:DNA-templated transcription"/>
    <property type="evidence" value="ECO:0007669"/>
    <property type="project" value="InterPro"/>
</dbReference>
<accession>A0A0S1U0P2</accession>
<proteinExistence type="predicted"/>
<feature type="non-terminal residue" evidence="8">
    <location>
        <position position="129"/>
    </location>
</feature>
<dbReference type="InterPro" id="IPR043502">
    <property type="entry name" value="DNA/RNA_pol_sf"/>
</dbReference>
<evidence type="ECO:0000256" key="5">
    <source>
        <dbReference type="ARBA" id="ARBA00022758"/>
    </source>
</evidence>
<evidence type="ECO:0000256" key="6">
    <source>
        <dbReference type="ARBA" id="ARBA00022953"/>
    </source>
</evidence>
<keyword evidence="5" id="KW-0688">Ribosomal frameshifting</keyword>
<keyword evidence="3" id="KW-0548">Nucleotidyltransferase</keyword>
<sequence length="129" mass="15359">PVWLFERIKDMRFGFLAKRFRTSVNREVYKWYVKNLLNRYVLLPSGEVTLQTCGNPSGQVSTTMDNNMTNTWLQAFEFIYLNGLSFDDAVDKWEDYDTLIYGDDRLSTTPIIPDNYVERVVEMYRDIFR</sequence>
<dbReference type="EMBL" id="KT008050">
    <property type="protein sequence ID" value="ALM30488.1"/>
    <property type="molecule type" value="Genomic_RNA"/>
</dbReference>
<evidence type="ECO:0000256" key="4">
    <source>
        <dbReference type="ARBA" id="ARBA00022741"/>
    </source>
</evidence>